<feature type="region of interest" description="Disordered" evidence="1">
    <location>
        <begin position="66"/>
        <end position="104"/>
    </location>
</feature>
<dbReference type="Proteomes" id="UP000054078">
    <property type="component" value="Unassembled WGS sequence"/>
</dbReference>
<comment type="caution">
    <text evidence="2">The sequence shown here is derived from an EMBL/GenBank/DDBJ whole genome shotgun (WGS) entry which is preliminary data.</text>
</comment>
<sequence>MRFLGRGNLCLLVGDDGRFSNGLRYPGDPTGPASEVWNCRCTLVASMPGYDAFEDRNDSKLETSYEDWKAGRDSKRPKPSGRSLKEFMDTPATERAAQRAGVSKTQLRRRIVSQLNADGRTGRDFPSMTRAEQQEALRQAVELTRKQDKPRRRVKVVNDALYNSQKNYVERHGGKVIRGDKEWEDHLDKMGAGASAVGDTIILRNDATTSEVLEEVFHFWQSQRGDYSEFDAETMRNLRERDAQMYLLDSEEQYNIPKEENEQTKKAIDYYLGKLRGSGVDENTGLHRNQR</sequence>
<gene>
    <name evidence="2" type="ORF">AUL39_05945</name>
</gene>
<evidence type="ECO:0000313" key="2">
    <source>
        <dbReference type="EMBL" id="KUH58530.1"/>
    </source>
</evidence>
<name>A0A100YVN0_TRASO</name>
<dbReference type="STRING" id="1299998.AUL39_05945"/>
<protein>
    <recommendedName>
        <fullName evidence="4">Phage head morphogenesis domain-containing protein</fullName>
    </recommendedName>
</protein>
<dbReference type="AlphaFoldDB" id="A0A100YVN0"/>
<evidence type="ECO:0000256" key="1">
    <source>
        <dbReference type="SAM" id="MobiDB-lite"/>
    </source>
</evidence>
<feature type="compositionally biased region" description="Basic and acidic residues" evidence="1">
    <location>
        <begin position="66"/>
        <end position="76"/>
    </location>
</feature>
<accession>A0A100YVN0</accession>
<keyword evidence="3" id="KW-1185">Reference proteome</keyword>
<evidence type="ECO:0000313" key="3">
    <source>
        <dbReference type="Proteomes" id="UP000054078"/>
    </source>
</evidence>
<dbReference type="EMBL" id="LOJF01000009">
    <property type="protein sequence ID" value="KUH58530.1"/>
    <property type="molecule type" value="Genomic_DNA"/>
</dbReference>
<evidence type="ECO:0008006" key="4">
    <source>
        <dbReference type="Google" id="ProtNLM"/>
    </source>
</evidence>
<organism evidence="2 3">
    <name type="scientific">Tractidigestivibacter scatoligenes</name>
    <name type="common">Olsenella scatoligenes</name>
    <dbReference type="NCBI Taxonomy" id="1299998"/>
    <lineage>
        <taxon>Bacteria</taxon>
        <taxon>Bacillati</taxon>
        <taxon>Actinomycetota</taxon>
        <taxon>Coriobacteriia</taxon>
        <taxon>Coriobacteriales</taxon>
        <taxon>Atopobiaceae</taxon>
        <taxon>Tractidigestivibacter</taxon>
    </lineage>
</organism>
<proteinExistence type="predicted"/>
<reference evidence="2 3" key="1">
    <citation type="submission" date="2015-12" db="EMBL/GenBank/DDBJ databases">
        <title>Draft Genome Sequence of Olsenella scatoligenes SK9K4T; a Producer of 3-Methylindole- (skatole) and 4-Methylphenol- (p-cresol) Isolated from Pig Feces.</title>
        <authorList>
            <person name="Li X."/>
            <person name="Borg B."/>
            <person name="Canibe N."/>
        </authorList>
    </citation>
    <scope>NUCLEOTIDE SEQUENCE [LARGE SCALE GENOMIC DNA]</scope>
    <source>
        <strain evidence="2 3">SK9K4</strain>
    </source>
</reference>